<comment type="caution">
    <text evidence="3">The sequence shown here is derived from an EMBL/GenBank/DDBJ whole genome shotgun (WGS) entry which is preliminary data.</text>
</comment>
<gene>
    <name evidence="3" type="ORF">GCM10011514_02940</name>
</gene>
<dbReference type="Gene3D" id="3.90.550.10">
    <property type="entry name" value="Spore Coat Polysaccharide Biosynthesis Protein SpsA, Chain A"/>
    <property type="match status" value="1"/>
</dbReference>
<dbReference type="Proteomes" id="UP000609064">
    <property type="component" value="Unassembled WGS sequence"/>
</dbReference>
<dbReference type="PANTHER" id="PTHR43630:SF2">
    <property type="entry name" value="GLYCOSYLTRANSFERASE"/>
    <property type="match status" value="1"/>
</dbReference>
<dbReference type="PANTHER" id="PTHR43630">
    <property type="entry name" value="POLY-BETA-1,6-N-ACETYL-D-GLUCOSAMINE SYNTHASE"/>
    <property type="match status" value="1"/>
</dbReference>
<keyword evidence="4" id="KW-1185">Reference proteome</keyword>
<evidence type="ECO:0000256" key="1">
    <source>
        <dbReference type="ARBA" id="ARBA00038494"/>
    </source>
</evidence>
<dbReference type="Pfam" id="PF00535">
    <property type="entry name" value="Glycos_transf_2"/>
    <property type="match status" value="1"/>
</dbReference>
<dbReference type="EMBL" id="BMKK01000001">
    <property type="protein sequence ID" value="GGD42385.1"/>
    <property type="molecule type" value="Genomic_DNA"/>
</dbReference>
<dbReference type="InterPro" id="IPR029044">
    <property type="entry name" value="Nucleotide-diphossugar_trans"/>
</dbReference>
<sequence>MKVSVVIITLNNVRTIRQVLESIKGWADEIVVVDSGSTDETLSIANEFGCKTQYRKFDGFGTQKRFAVDQAQNDWIFIVDSDEVVSEKLKKEIDVSLQNPEYQGYMVPNTLVFLGGIMRYGREYKMPHLRLFNKKYGNYNDREVHEDVVLNGKIATLKNHVLHYSYVDLAEVFQKMNNYSSRGANELYKKGKKASLLKVVTKFPVAFFTEYIIRLNFLNGYRGFVWAFTQSVYATMKYLKLREIKENASMIE</sequence>
<dbReference type="InterPro" id="IPR001173">
    <property type="entry name" value="Glyco_trans_2-like"/>
</dbReference>
<evidence type="ECO:0000259" key="2">
    <source>
        <dbReference type="Pfam" id="PF00535"/>
    </source>
</evidence>
<reference evidence="3" key="2">
    <citation type="submission" date="2020-09" db="EMBL/GenBank/DDBJ databases">
        <authorList>
            <person name="Sun Q."/>
            <person name="Zhou Y."/>
        </authorList>
    </citation>
    <scope>NUCLEOTIDE SEQUENCE</scope>
    <source>
        <strain evidence="3">CGMCC 1.15958</strain>
    </source>
</reference>
<keyword evidence="3" id="KW-0808">Transferase</keyword>
<proteinExistence type="inferred from homology"/>
<comment type="similarity">
    <text evidence="1">Belongs to the glycosyltransferase 2 family. WaaE/KdtX subfamily.</text>
</comment>
<evidence type="ECO:0000313" key="3">
    <source>
        <dbReference type="EMBL" id="GGD42385.1"/>
    </source>
</evidence>
<dbReference type="RefSeq" id="WP_188763918.1">
    <property type="nucleotide sequence ID" value="NZ_BMKK01000001.1"/>
</dbReference>
<dbReference type="SUPFAM" id="SSF53448">
    <property type="entry name" value="Nucleotide-diphospho-sugar transferases"/>
    <property type="match status" value="1"/>
</dbReference>
<reference evidence="3" key="1">
    <citation type="journal article" date="2014" name="Int. J. Syst. Evol. Microbiol.">
        <title>Complete genome sequence of Corynebacterium casei LMG S-19264T (=DSM 44701T), isolated from a smear-ripened cheese.</title>
        <authorList>
            <consortium name="US DOE Joint Genome Institute (JGI-PGF)"/>
            <person name="Walter F."/>
            <person name="Albersmeier A."/>
            <person name="Kalinowski J."/>
            <person name="Ruckert C."/>
        </authorList>
    </citation>
    <scope>NUCLEOTIDE SEQUENCE</scope>
    <source>
        <strain evidence="3">CGMCC 1.15958</strain>
    </source>
</reference>
<name>A0A916YFC3_9BACT</name>
<evidence type="ECO:0000313" key="4">
    <source>
        <dbReference type="Proteomes" id="UP000609064"/>
    </source>
</evidence>
<accession>A0A916YFC3</accession>
<organism evidence="3 4">
    <name type="scientific">Emticicia aquatilis</name>
    <dbReference type="NCBI Taxonomy" id="1537369"/>
    <lineage>
        <taxon>Bacteria</taxon>
        <taxon>Pseudomonadati</taxon>
        <taxon>Bacteroidota</taxon>
        <taxon>Cytophagia</taxon>
        <taxon>Cytophagales</taxon>
        <taxon>Leadbetterellaceae</taxon>
        <taxon>Emticicia</taxon>
    </lineage>
</organism>
<dbReference type="CDD" id="cd02511">
    <property type="entry name" value="Beta4Glucosyltransferase"/>
    <property type="match status" value="1"/>
</dbReference>
<dbReference type="AlphaFoldDB" id="A0A916YFC3"/>
<protein>
    <submittedName>
        <fullName evidence="3">Glycosyl transferase</fullName>
    </submittedName>
</protein>
<dbReference type="GO" id="GO:0016740">
    <property type="term" value="F:transferase activity"/>
    <property type="evidence" value="ECO:0007669"/>
    <property type="project" value="UniProtKB-KW"/>
</dbReference>
<feature type="domain" description="Glycosyltransferase 2-like" evidence="2">
    <location>
        <begin position="4"/>
        <end position="104"/>
    </location>
</feature>